<evidence type="ECO:0000313" key="3">
    <source>
        <dbReference type="Proteomes" id="UP001328107"/>
    </source>
</evidence>
<dbReference type="EMBL" id="BTRK01000006">
    <property type="protein sequence ID" value="GMR57347.1"/>
    <property type="molecule type" value="Genomic_DNA"/>
</dbReference>
<evidence type="ECO:0000313" key="2">
    <source>
        <dbReference type="EMBL" id="GMR57347.1"/>
    </source>
</evidence>
<sequence>CNTGINFVPQQEAWIVERMGKFHSVLEPGINFLIPCIDNIKYVKSLKEKPIDIHPQGAVTLDNVQLQLDGILYLKIFDPYKASYGVADAEFAISQLAQTTMRCEV</sequence>
<dbReference type="InterPro" id="IPR050710">
    <property type="entry name" value="Band7/mec-2_domain"/>
</dbReference>
<protein>
    <recommendedName>
        <fullName evidence="1">Band 7 domain-containing protein</fullName>
    </recommendedName>
</protein>
<dbReference type="InterPro" id="IPR036013">
    <property type="entry name" value="Band_7/SPFH_dom_sf"/>
</dbReference>
<dbReference type="GO" id="GO:0016020">
    <property type="term" value="C:membrane"/>
    <property type="evidence" value="ECO:0007669"/>
    <property type="project" value="InterPro"/>
</dbReference>
<comment type="caution">
    <text evidence="2">The sequence shown here is derived from an EMBL/GenBank/DDBJ whole genome shotgun (WGS) entry which is preliminary data.</text>
</comment>
<accession>A0AAN5D786</accession>
<dbReference type="PRINTS" id="PR00721">
    <property type="entry name" value="STOMATIN"/>
</dbReference>
<dbReference type="PANTHER" id="PTHR43327:SF10">
    <property type="entry name" value="STOMATIN-LIKE PROTEIN 2, MITOCHONDRIAL"/>
    <property type="match status" value="1"/>
</dbReference>
<dbReference type="SMART" id="SM00244">
    <property type="entry name" value="PHB"/>
    <property type="match status" value="1"/>
</dbReference>
<feature type="non-terminal residue" evidence="2">
    <location>
        <position position="105"/>
    </location>
</feature>
<dbReference type="Gene3D" id="3.30.479.30">
    <property type="entry name" value="Band 7 domain"/>
    <property type="match status" value="1"/>
</dbReference>
<reference evidence="3" key="1">
    <citation type="submission" date="2022-10" db="EMBL/GenBank/DDBJ databases">
        <title>Genome assembly of Pristionchus species.</title>
        <authorList>
            <person name="Yoshida K."/>
            <person name="Sommer R.J."/>
        </authorList>
    </citation>
    <scope>NUCLEOTIDE SEQUENCE [LARGE SCALE GENOMIC DNA]</scope>
    <source>
        <strain evidence="3">RS5460</strain>
    </source>
</reference>
<dbReference type="Pfam" id="PF01145">
    <property type="entry name" value="Band_7"/>
    <property type="match status" value="1"/>
</dbReference>
<dbReference type="AlphaFoldDB" id="A0AAN5D786"/>
<gene>
    <name evidence="2" type="ORF">PMAYCL1PPCAC_27542</name>
</gene>
<proteinExistence type="predicted"/>
<dbReference type="SUPFAM" id="SSF117892">
    <property type="entry name" value="Band 7/SPFH domain"/>
    <property type="match status" value="1"/>
</dbReference>
<dbReference type="Proteomes" id="UP001328107">
    <property type="component" value="Unassembled WGS sequence"/>
</dbReference>
<name>A0AAN5D786_9BILA</name>
<keyword evidence="3" id="KW-1185">Reference proteome</keyword>
<evidence type="ECO:0000259" key="1">
    <source>
        <dbReference type="SMART" id="SM00244"/>
    </source>
</evidence>
<feature type="domain" description="Band 7" evidence="1">
    <location>
        <begin position="3"/>
        <end position="105"/>
    </location>
</feature>
<organism evidence="2 3">
    <name type="scientific">Pristionchus mayeri</name>
    <dbReference type="NCBI Taxonomy" id="1317129"/>
    <lineage>
        <taxon>Eukaryota</taxon>
        <taxon>Metazoa</taxon>
        <taxon>Ecdysozoa</taxon>
        <taxon>Nematoda</taxon>
        <taxon>Chromadorea</taxon>
        <taxon>Rhabditida</taxon>
        <taxon>Rhabditina</taxon>
        <taxon>Diplogasteromorpha</taxon>
        <taxon>Diplogasteroidea</taxon>
        <taxon>Neodiplogasteridae</taxon>
        <taxon>Pristionchus</taxon>
    </lineage>
</organism>
<dbReference type="PANTHER" id="PTHR43327">
    <property type="entry name" value="STOMATIN-LIKE PROTEIN 2, MITOCHONDRIAL"/>
    <property type="match status" value="1"/>
</dbReference>
<dbReference type="GO" id="GO:0005739">
    <property type="term" value="C:mitochondrion"/>
    <property type="evidence" value="ECO:0007669"/>
    <property type="project" value="TreeGrafter"/>
</dbReference>
<feature type="non-terminal residue" evidence="2">
    <location>
        <position position="1"/>
    </location>
</feature>
<dbReference type="GO" id="GO:0007005">
    <property type="term" value="P:mitochondrion organization"/>
    <property type="evidence" value="ECO:0007669"/>
    <property type="project" value="TreeGrafter"/>
</dbReference>
<dbReference type="InterPro" id="IPR001972">
    <property type="entry name" value="Stomatin_HflK_fam"/>
</dbReference>
<dbReference type="InterPro" id="IPR001107">
    <property type="entry name" value="Band_7"/>
</dbReference>